<dbReference type="EMBL" id="JJPX01000049">
    <property type="protein sequence ID" value="KKH12093.1"/>
    <property type="molecule type" value="Genomic_DNA"/>
</dbReference>
<dbReference type="EMBL" id="JJOT01000068">
    <property type="protein sequence ID" value="KKG01892.1"/>
    <property type="molecule type" value="Genomic_DNA"/>
</dbReference>
<evidence type="ECO:0000313" key="17">
    <source>
        <dbReference type="EMBL" id="KKG49405.1"/>
    </source>
</evidence>
<evidence type="ECO:0000313" key="93">
    <source>
        <dbReference type="Proteomes" id="UP000034566"/>
    </source>
</evidence>
<evidence type="ECO:0000313" key="12">
    <source>
        <dbReference type="EMBL" id="KKG36827.1"/>
    </source>
</evidence>
<dbReference type="Proteomes" id="UP000034021">
    <property type="component" value="Unassembled WGS sequence"/>
</dbReference>
<dbReference type="Proteomes" id="UP000034151">
    <property type="component" value="Unassembled WGS sequence"/>
</dbReference>
<feature type="compositionally biased region" description="Basic and acidic residues" evidence="4">
    <location>
        <begin position="449"/>
        <end position="473"/>
    </location>
</feature>
<evidence type="ECO:0000313" key="61">
    <source>
        <dbReference type="Proteomes" id="UP000033814"/>
    </source>
</evidence>
<dbReference type="Proteomes" id="UP000034820">
    <property type="component" value="Unassembled WGS sequence"/>
</dbReference>
<evidence type="ECO:0000313" key="31">
    <source>
        <dbReference type="EMBL" id="KKH09730.1"/>
    </source>
</evidence>
<dbReference type="EMBL" id="JJOR01000111">
    <property type="protein sequence ID" value="KKG02433.1"/>
    <property type="molecule type" value="Genomic_DNA"/>
</dbReference>
<evidence type="ECO:0000313" key="66">
    <source>
        <dbReference type="Proteomes" id="UP000033889"/>
    </source>
</evidence>
<dbReference type="Proteomes" id="UP000034944">
    <property type="component" value="Unassembled WGS sequence"/>
</dbReference>
<dbReference type="Proteomes" id="UP000034047">
    <property type="component" value="Unassembled WGS sequence"/>
</dbReference>
<evidence type="ECO:0000313" key="19">
    <source>
        <dbReference type="EMBL" id="KKG59460.1"/>
    </source>
</evidence>
<evidence type="ECO:0000313" key="20">
    <source>
        <dbReference type="EMBL" id="KKG61202.1"/>
    </source>
</evidence>
<dbReference type="AlphaFoldDB" id="A0A0F8LHG6"/>
<dbReference type="EMBL" id="JJPA01000257">
    <property type="protein sequence ID" value="KKG26162.1"/>
    <property type="molecule type" value="Genomic_DNA"/>
</dbReference>
<evidence type="ECO:0000313" key="35">
    <source>
        <dbReference type="EMBL" id="KKH24012.1"/>
    </source>
</evidence>
<organism evidence="27 97">
    <name type="scientific">Methanosarcina mazei</name>
    <name type="common">Methanosarcina frisia</name>
    <dbReference type="NCBI Taxonomy" id="2209"/>
    <lineage>
        <taxon>Archaea</taxon>
        <taxon>Methanobacteriati</taxon>
        <taxon>Methanobacteriota</taxon>
        <taxon>Stenosarchaea group</taxon>
        <taxon>Methanomicrobia</taxon>
        <taxon>Methanosarcinales</taxon>
        <taxon>Methanosarcinaceae</taxon>
        <taxon>Methanosarcina</taxon>
    </lineage>
</organism>
<dbReference type="Proteomes" id="UP000034298">
    <property type="component" value="Unassembled WGS sequence"/>
</dbReference>
<evidence type="ECO:0000256" key="4">
    <source>
        <dbReference type="SAM" id="MobiDB-lite"/>
    </source>
</evidence>
<dbReference type="EMBL" id="JJQZ01000071">
    <property type="protein sequence ID" value="KKH96574.1"/>
    <property type="molecule type" value="Genomic_DNA"/>
</dbReference>
<dbReference type="EMBL" id="JJQG01000114">
    <property type="protein sequence ID" value="KKH36754.1"/>
    <property type="molecule type" value="Genomic_DNA"/>
</dbReference>
<evidence type="ECO:0000313" key="23">
    <source>
        <dbReference type="EMBL" id="KKG78478.1"/>
    </source>
</evidence>
<dbReference type="Proteomes" id="UP000034668">
    <property type="component" value="Unassembled WGS sequence"/>
</dbReference>
<evidence type="ECO:0000313" key="14">
    <source>
        <dbReference type="EMBL" id="KKG43973.1"/>
    </source>
</evidence>
<dbReference type="EMBL" id="JJRB01000013">
    <property type="protein sequence ID" value="KKI06274.1"/>
    <property type="molecule type" value="Genomic_DNA"/>
</dbReference>
<evidence type="ECO:0000313" key="103">
    <source>
        <dbReference type="Proteomes" id="UP000034758"/>
    </source>
</evidence>
<evidence type="ECO:0000313" key="24">
    <source>
        <dbReference type="EMBL" id="KKG78548.1"/>
    </source>
</evidence>
<evidence type="ECO:0000313" key="90">
    <source>
        <dbReference type="Proteomes" id="UP000034450"/>
    </source>
</evidence>
<dbReference type="InterPro" id="IPR006633">
    <property type="entry name" value="Carb-bd_sugar_hydrolysis-dom"/>
</dbReference>
<evidence type="ECO:0000313" key="64">
    <source>
        <dbReference type="Proteomes" id="UP000033878"/>
    </source>
</evidence>
<dbReference type="Proteomes" id="UP000034227">
    <property type="component" value="Unassembled WGS sequence"/>
</dbReference>
<dbReference type="EMBL" id="JJQF01000122">
    <property type="protein sequence ID" value="KKH27849.1"/>
    <property type="molecule type" value="Genomic_DNA"/>
</dbReference>
<dbReference type="Proteomes" id="UP000034188">
    <property type="component" value="Unassembled WGS sequence"/>
</dbReference>
<evidence type="ECO:0000313" key="52">
    <source>
        <dbReference type="EMBL" id="KKH80701.1"/>
    </source>
</evidence>
<protein>
    <recommendedName>
        <fullName evidence="5">Carbohydrate-binding/sugar hydrolysis domain-containing protein</fullName>
    </recommendedName>
</protein>
<evidence type="ECO:0000313" key="84">
    <source>
        <dbReference type="Proteomes" id="UP000034298"/>
    </source>
</evidence>
<keyword evidence="3" id="KW-0833">Ubl conjugation pathway</keyword>
<dbReference type="NCBIfam" id="TIGR03804">
    <property type="entry name" value="para_beta_helix"/>
    <property type="match status" value="8"/>
</dbReference>
<evidence type="ECO:0000313" key="70">
    <source>
        <dbReference type="Proteomes" id="UP000034047"/>
    </source>
</evidence>
<evidence type="ECO:0000313" key="109">
    <source>
        <dbReference type="Proteomes" id="UP000034925"/>
    </source>
</evidence>
<dbReference type="Proteomes" id="UP000034243">
    <property type="component" value="Unassembled WGS sequence"/>
</dbReference>
<reference evidence="61 62" key="1">
    <citation type="journal article" date="2015" name="ISME J.">
        <title>Genomic and phenotypic differentiation among Methanosarcina mazei populations from Columbia River sediment.</title>
        <authorList>
            <person name="Youngblut N.D."/>
            <person name="Wirth J.S."/>
            <person name="Henriksen J.R."/>
            <person name="Smith M."/>
            <person name="Simon H."/>
            <person name="Metcalf W.W."/>
            <person name="Whitaker R.J."/>
        </authorList>
    </citation>
    <scope>NUCLEOTIDE SEQUENCE [LARGE SCALE GENOMIC DNA]</scope>
    <source>
        <strain evidence="34 71">1.F.A.1A.3</strain>
        <strain evidence="35 102">1.F.A.1B.3</strain>
        <strain evidence="36 67">1.F.A.1B.4</strain>
        <strain evidence="37 78">1.F.A.2.8</strain>
        <strain evidence="38 108">1.F.M.0.5</strain>
        <strain evidence="39 85">1.H.A.0.1</strain>
        <strain evidence="40 103">1.H.A.1A.1</strain>
        <strain evidence="42 68">1.H.A.1A.3</strain>
        <strain evidence="41 100">1.H.A.1A.4</strain>
        <strain evidence="44 63">1.H.A.1A.6</strain>
        <strain evidence="43 82">1.H.A.2.1</strain>
        <strain evidence="45 79">1.H.A.2.3</strain>
        <strain evidence="46 90">1.H.A.2.6</strain>
        <strain evidence="47 101">1.H.A.2.7</strain>
        <strain evidence="48">1.H.A.2.8</strain>
        <strain evidence="51 109">1.H.M.1A.1</strain>
        <strain evidence="50 69">1.H.M.1A.2</strain>
        <strain evidence="49 106">1.H.M.1A.3</strain>
        <strain evidence="52 75">1.H.M.2.1</strain>
        <strain evidence="53 61">1.H.M.2.2</strain>
        <strain evidence="54 110">1.H.M.2.3</strain>
        <strain evidence="55 99">1.H.M.2.4</strain>
        <strain evidence="56 107">1.H.T.2.1</strain>
        <strain evidence="57 65">1.H.T.2.3</strain>
        <strain evidence="58 92">1.H.T.2.5</strain>
        <strain evidence="7 73">2.F.A.2.3</strain>
        <strain evidence="8 95">2.F.A.2.4</strain>
        <strain evidence="6 96">2.F.T.0.2</strain>
        <strain evidence="9 70">2.F.T.2.6</strain>
        <strain evidence="10 87">3.F.A.1A.1</strain>
        <strain evidence="11 64">3.F.A.1A.3</strain>
        <strain evidence="12 84">3.F.A.1B.1</strain>
        <strain evidence="14 94">3.F.A.2.12</strain>
        <strain evidence="15 98">3.F.A.2.3</strain>
        <strain evidence="13 74">3.F.A.2.5</strain>
        <strain evidence="16 77">3.F.A.2.6</strain>
        <strain evidence="18 80">3.F.A.2.7</strain>
        <strain evidence="17 76">3.F.T.1A.1</strain>
        <strain evidence="20 83">3.F.T.1A.2</strain>
        <strain evidence="19 93">3.F.T.1A.4</strain>
        <strain evidence="21 89">3.F.T.2.1</strain>
        <strain evidence="22 72">3.H.A.1A.2</strain>
        <strain evidence="23 104">3.H.A.2.4</strain>
        <strain evidence="24 66">3.H.A.2.5</strain>
        <strain evidence="25 112">3.H.A.2.6</strain>
        <strain evidence="26 88">3.H.A.2.8</strain>
        <strain evidence="27 97">3.H.M.1A.1</strain>
        <strain evidence="28 91">3.H.M.1B.1</strain>
        <strain evidence="29 62">3.H.M.1B.2</strain>
        <strain evidence="30 81">3.H.M.1B.5</strain>
        <strain evidence="32 86">3.H.M.2.7</strain>
        <strain evidence="31 105">3.H.T.1A.1</strain>
        <strain evidence="33 111">3.H.T.1A.2</strain>
    </source>
</reference>
<dbReference type="Gene3D" id="2.160.20.10">
    <property type="entry name" value="Single-stranded right-handed beta-helix, Pectin lyase-like"/>
    <property type="match status" value="3"/>
</dbReference>
<dbReference type="InterPro" id="IPR039448">
    <property type="entry name" value="Beta_helix"/>
</dbReference>
<evidence type="ECO:0000313" key="92">
    <source>
        <dbReference type="Proteomes" id="UP000034547"/>
    </source>
</evidence>
<dbReference type="Proteomes" id="UP000034578">
    <property type="component" value="Unassembled WGS sequence"/>
</dbReference>
<comment type="pathway">
    <text evidence="1">Protein modification; protein ubiquitination.</text>
</comment>
<feature type="compositionally biased region" description="Polar residues" evidence="4">
    <location>
        <begin position="766"/>
        <end position="775"/>
    </location>
</feature>
<dbReference type="EMBL" id="JJQO01000301">
    <property type="protein sequence ID" value="KKH60167.1"/>
    <property type="molecule type" value="Genomic_DNA"/>
</dbReference>
<dbReference type="EMBL" id="JJPQ01000151">
    <property type="protein sequence ID" value="KKG78548.1"/>
    <property type="molecule type" value="Genomic_DNA"/>
</dbReference>
<dbReference type="EMBL" id="JJOU01000226">
    <property type="protein sequence ID" value="KKG07513.1"/>
    <property type="molecule type" value="Genomic_DNA"/>
</dbReference>
<dbReference type="EMBL" id="JJQU01000231">
    <property type="protein sequence ID" value="KKH80701.1"/>
    <property type="molecule type" value="Genomic_DNA"/>
</dbReference>
<evidence type="ECO:0000313" key="110">
    <source>
        <dbReference type="Proteomes" id="UP000034937"/>
    </source>
</evidence>
<evidence type="ECO:0000313" key="60">
    <source>
        <dbReference type="EMBL" id="QIB91653.1"/>
    </source>
</evidence>
<dbReference type="EMBL" id="JJPE01000008">
    <property type="protein sequence ID" value="KKG48344.1"/>
    <property type="molecule type" value="Genomic_DNA"/>
</dbReference>
<evidence type="ECO:0000313" key="108">
    <source>
        <dbReference type="Proteomes" id="UP000034921"/>
    </source>
</evidence>
<dbReference type="Proteomes" id="UP000034253">
    <property type="component" value="Unassembled WGS sequence"/>
</dbReference>
<evidence type="ECO:0000313" key="59">
    <source>
        <dbReference type="EMBL" id="QCR15091.1"/>
    </source>
</evidence>
<evidence type="ECO:0000313" key="100">
    <source>
        <dbReference type="Proteomes" id="UP000034672"/>
    </source>
</evidence>
<evidence type="ECO:0000313" key="82">
    <source>
        <dbReference type="Proteomes" id="UP000034259"/>
    </source>
</evidence>
<evidence type="ECO:0000313" key="102">
    <source>
        <dbReference type="Proteomes" id="UP000034733"/>
    </source>
</evidence>
<evidence type="ECO:0000313" key="28">
    <source>
        <dbReference type="EMBL" id="KKG98295.1"/>
    </source>
</evidence>
<dbReference type="InterPro" id="IPR012334">
    <property type="entry name" value="Pectin_lyas_fold"/>
</dbReference>
<evidence type="ECO:0000313" key="63">
    <source>
        <dbReference type="Proteomes" id="UP000033864"/>
    </source>
</evidence>
<evidence type="ECO:0000313" key="111">
    <source>
        <dbReference type="Proteomes" id="UP000034944"/>
    </source>
</evidence>
<dbReference type="EMBL" id="JJQM01000084">
    <property type="protein sequence ID" value="KKH55160.1"/>
    <property type="molecule type" value="Genomic_DNA"/>
</dbReference>
<dbReference type="Proteomes" id="UP000034950">
    <property type="component" value="Unassembled WGS sequence"/>
</dbReference>
<dbReference type="InterPro" id="IPR011050">
    <property type="entry name" value="Pectin_lyase_fold/virulence"/>
</dbReference>
<dbReference type="EMBL" id="JJRA01000070">
    <property type="protein sequence ID" value="KKI04077.1"/>
    <property type="molecule type" value="Genomic_DNA"/>
</dbReference>
<dbReference type="PANTHER" id="PTHR22990:SF15">
    <property type="entry name" value="F-BOX ONLY PROTEIN 10"/>
    <property type="match status" value="1"/>
</dbReference>
<dbReference type="EMBL" id="JJOS01000054">
    <property type="protein sequence ID" value="KKG03297.1"/>
    <property type="molecule type" value="Genomic_DNA"/>
</dbReference>
<dbReference type="EMBL" id="JJQR01000009">
    <property type="protein sequence ID" value="KKH79009.1"/>
    <property type="molecule type" value="Genomic_DNA"/>
</dbReference>
<reference evidence="60 114" key="3">
    <citation type="journal article" date="2020" name="Environ. Microbiol. Rep.">
        <title>Redox cycling of Fe(II) and Fe(III) in magnetite accelerates aceticlastic methanogenesis by Methanosarcina mazei.</title>
        <authorList>
            <person name="Wang H."/>
            <person name="Byrne J.M."/>
            <person name="Liu P."/>
            <person name="Liu J."/>
            <person name="Dong X."/>
            <person name="Lu Y."/>
        </authorList>
    </citation>
    <scope>NUCLEOTIDE SEQUENCE [LARGE SCALE GENOMIC DNA]</scope>
    <source>
        <strain evidence="114">zm-15</strain>
        <strain evidence="60">Zm-15</strain>
    </source>
</reference>
<dbReference type="EMBL" id="JJQT01000221">
    <property type="protein sequence ID" value="KKH73494.1"/>
    <property type="molecule type" value="Genomic_DNA"/>
</dbReference>
<dbReference type="EMBL" id="JJQN01000081">
    <property type="protein sequence ID" value="KKH60041.1"/>
    <property type="molecule type" value="Genomic_DNA"/>
</dbReference>
<evidence type="ECO:0000313" key="113">
    <source>
        <dbReference type="Proteomes" id="UP000300067"/>
    </source>
</evidence>
<evidence type="ECO:0000313" key="53">
    <source>
        <dbReference type="EMBL" id="KKH86775.1"/>
    </source>
</evidence>
<dbReference type="EMBL" id="JJQI01000094">
    <property type="protein sequence ID" value="KKH37248.1"/>
    <property type="molecule type" value="Genomic_DNA"/>
</dbReference>
<dbReference type="Proteomes" id="UP000033814">
    <property type="component" value="Unassembled WGS sequence"/>
</dbReference>
<evidence type="ECO:0000313" key="54">
    <source>
        <dbReference type="EMBL" id="KKH87033.1"/>
    </source>
</evidence>
<dbReference type="Proteomes" id="UP000034259">
    <property type="component" value="Unassembled WGS sequence"/>
</dbReference>
<evidence type="ECO:0000313" key="43">
    <source>
        <dbReference type="EMBL" id="KKH51759.1"/>
    </source>
</evidence>
<accession>A0A0F8LHG6</accession>
<evidence type="ECO:0000313" key="9">
    <source>
        <dbReference type="EMBL" id="KKG07513.1"/>
    </source>
</evidence>
<dbReference type="EMBL" id="JJPU01000077">
    <property type="protein sequence ID" value="KKG98295.1"/>
    <property type="molecule type" value="Genomic_DNA"/>
</dbReference>
<evidence type="ECO:0000259" key="5">
    <source>
        <dbReference type="SMART" id="SM00722"/>
    </source>
</evidence>
<evidence type="ECO:0000313" key="30">
    <source>
        <dbReference type="EMBL" id="KKH02901.1"/>
    </source>
</evidence>
<evidence type="ECO:0000313" key="91">
    <source>
        <dbReference type="Proteomes" id="UP000034468"/>
    </source>
</evidence>
<dbReference type="EMBL" id="JJPV01000066">
    <property type="protein sequence ID" value="KKG99655.1"/>
    <property type="molecule type" value="Genomic_DNA"/>
</dbReference>
<evidence type="ECO:0000313" key="21">
    <source>
        <dbReference type="EMBL" id="KKG62189.1"/>
    </source>
</evidence>
<dbReference type="EMBL" id="JJQS01000015">
    <property type="protein sequence ID" value="KKH78130.1"/>
    <property type="molecule type" value="Genomic_DNA"/>
</dbReference>
<dbReference type="EMBL" id="JJPB01000004">
    <property type="protein sequence ID" value="KKG35206.1"/>
    <property type="molecule type" value="Genomic_DNA"/>
</dbReference>
<dbReference type="Proteomes" id="UP000034672">
    <property type="component" value="Unassembled WGS sequence"/>
</dbReference>
<evidence type="ECO:0000313" key="67">
    <source>
        <dbReference type="Proteomes" id="UP000033987"/>
    </source>
</evidence>
<evidence type="ECO:0000313" key="75">
    <source>
        <dbReference type="Proteomes" id="UP000034152"/>
    </source>
</evidence>
<dbReference type="EMBL" id="JJQP01000212">
    <property type="protein sequence ID" value="KKH63747.1"/>
    <property type="molecule type" value="Genomic_DNA"/>
</dbReference>
<evidence type="ECO:0000313" key="99">
    <source>
        <dbReference type="Proteomes" id="UP000034668"/>
    </source>
</evidence>
<feature type="domain" description="Carbohydrate-binding/sugar hydrolysis" evidence="5">
    <location>
        <begin position="539"/>
        <end position="697"/>
    </location>
</feature>
<evidence type="ECO:0000313" key="7">
    <source>
        <dbReference type="EMBL" id="KKG02433.1"/>
    </source>
</evidence>
<dbReference type="EMBL" id="JJPF01000080">
    <property type="protein sequence ID" value="KKG42559.1"/>
    <property type="molecule type" value="Genomic_DNA"/>
</dbReference>
<evidence type="ECO:0000313" key="87">
    <source>
        <dbReference type="Proteomes" id="UP000034399"/>
    </source>
</evidence>
<feature type="domain" description="Carbohydrate-binding/sugar hydrolysis" evidence="5">
    <location>
        <begin position="292"/>
        <end position="434"/>
    </location>
</feature>
<dbReference type="Proteomes" id="UP000034667">
    <property type="component" value="Unassembled WGS sequence"/>
</dbReference>
<evidence type="ECO:0000313" key="32">
    <source>
        <dbReference type="EMBL" id="KKH12093.1"/>
    </source>
</evidence>
<evidence type="ECO:0000313" key="42">
    <source>
        <dbReference type="EMBL" id="KKH43615.1"/>
    </source>
</evidence>
<evidence type="ECO:0000313" key="49">
    <source>
        <dbReference type="EMBL" id="KKH73494.1"/>
    </source>
</evidence>
<dbReference type="Proteomes" id="UP000033885">
    <property type="component" value="Unassembled WGS sequence"/>
</dbReference>
<evidence type="ECO:0000313" key="36">
    <source>
        <dbReference type="EMBL" id="KKH24936.1"/>
    </source>
</evidence>
<dbReference type="PANTHER" id="PTHR22990">
    <property type="entry name" value="F-BOX ONLY PROTEIN"/>
    <property type="match status" value="1"/>
</dbReference>
<dbReference type="InterPro" id="IPR006626">
    <property type="entry name" value="PbH1"/>
</dbReference>
<evidence type="ECO:0000313" key="57">
    <source>
        <dbReference type="EMBL" id="KKI04077.1"/>
    </source>
</evidence>
<evidence type="ECO:0000313" key="51">
    <source>
        <dbReference type="EMBL" id="KKH79009.1"/>
    </source>
</evidence>
<evidence type="ECO:0000313" key="69">
    <source>
        <dbReference type="Proteomes" id="UP000034040"/>
    </source>
</evidence>
<dbReference type="Proteomes" id="UP000034547">
    <property type="component" value="Unassembled WGS sequence"/>
</dbReference>
<evidence type="ECO:0000313" key="74">
    <source>
        <dbReference type="Proteomes" id="UP000034151"/>
    </source>
</evidence>
<dbReference type="EMBL" id="JJQK01000115">
    <property type="protein sequence ID" value="KKH51759.1"/>
    <property type="molecule type" value="Genomic_DNA"/>
</dbReference>
<name>A0A0F8LHG6_METMZ</name>
<evidence type="ECO:0000313" key="41">
    <source>
        <dbReference type="EMBL" id="KKH37248.1"/>
    </source>
</evidence>
<dbReference type="Proteomes" id="UP000034450">
    <property type="component" value="Unassembled WGS sequence"/>
</dbReference>
<dbReference type="Proteomes" id="UP000034040">
    <property type="component" value="Unassembled WGS sequence"/>
</dbReference>
<evidence type="ECO:0000313" key="33">
    <source>
        <dbReference type="EMBL" id="KKH13213.1"/>
    </source>
</evidence>
<dbReference type="Proteomes" id="UP000033864">
    <property type="component" value="Unassembled WGS sequence"/>
</dbReference>
<evidence type="ECO:0000313" key="77">
    <source>
        <dbReference type="Proteomes" id="UP000034195"/>
    </source>
</evidence>
<evidence type="ECO:0000313" key="72">
    <source>
        <dbReference type="Proteomes" id="UP000034074"/>
    </source>
</evidence>
<evidence type="ECO:0000256" key="1">
    <source>
        <dbReference type="ARBA" id="ARBA00004906"/>
    </source>
</evidence>
<feature type="compositionally biased region" description="Polar residues" evidence="4">
    <location>
        <begin position="436"/>
        <end position="447"/>
    </location>
</feature>
<dbReference type="SUPFAM" id="SSF51126">
    <property type="entry name" value="Pectin lyase-like"/>
    <property type="match status" value="3"/>
</dbReference>
<evidence type="ECO:0000313" key="101">
    <source>
        <dbReference type="Proteomes" id="UP000034692"/>
    </source>
</evidence>
<dbReference type="EMBL" id="JJPT01000050">
    <property type="protein sequence ID" value="KKG92650.1"/>
    <property type="molecule type" value="Genomic_DNA"/>
</dbReference>
<evidence type="ECO:0000313" key="65">
    <source>
        <dbReference type="Proteomes" id="UP000033885"/>
    </source>
</evidence>
<evidence type="ECO:0000313" key="94">
    <source>
        <dbReference type="Proteomes" id="UP000034577"/>
    </source>
</evidence>
<dbReference type="EMBL" id="JJPH01000092">
    <property type="protein sequence ID" value="KKG51108.1"/>
    <property type="molecule type" value="Genomic_DNA"/>
</dbReference>
<gene>
    <name evidence="59" type="ORF">DKM28_02630</name>
    <name evidence="12" type="ORF">DU30_05250</name>
    <name evidence="7" type="ORF">DU31_05090</name>
    <name evidence="17" type="ORF">DU33_01055</name>
    <name evidence="9" type="ORF">DU34_14885</name>
    <name evidence="14" type="ORF">DU35_03340</name>
    <name evidence="18" type="ORF">DU36_17470</name>
    <name evidence="39" type="ORF">DU37_14200</name>
    <name evidence="16" type="ORF">DU38_15895</name>
    <name evidence="13" type="ORF">DU39_18785</name>
    <name evidence="6" type="ORF">DU40_11285</name>
    <name evidence="15" type="ORF">DU41_17335</name>
    <name evidence="32" type="ORF">DU42_08885</name>
    <name evidence="34" type="ORF">DU44_13925</name>
    <name evidence="19" type="ORF">DU45_09305</name>
    <name evidence="22" type="ORF">DU46_14815</name>
    <name evidence="8" type="ORF">DU47_17375</name>
    <name evidence="35" type="ORF">DU48_03440</name>
    <name evidence="11" type="ORF">DU49_17700</name>
    <name evidence="42" type="ORF">DU50_00745</name>
    <name evidence="31" type="ORF">DU51_15210</name>
    <name evidence="10" type="ORF">DU52_14840</name>
    <name evidence="40" type="ORF">DU54_07540</name>
    <name evidence="23" type="ORF">DU55_11940</name>
    <name evidence="30" type="ORF">DU56_09825</name>
    <name evidence="25" type="ORF">DU57_08060</name>
    <name evidence="37" type="ORF">DU58_02040</name>
    <name evidence="26" type="ORF">DU59_04925</name>
    <name evidence="38" type="ORF">DU60_17340</name>
    <name evidence="24" type="ORF">DU61_16555</name>
    <name evidence="33" type="ORF">DU62_14735</name>
    <name evidence="20" type="ORF">DU64_10815</name>
    <name evidence="36" type="ORF">DU65_13770</name>
    <name evidence="28" type="ORF">DU66_11105</name>
    <name evidence="21" type="ORF">DU67_19005</name>
    <name evidence="29" type="ORF">DU68_09425</name>
    <name evidence="27" type="ORF">DU69_13525</name>
    <name evidence="41" type="ORF">DU71_08935</name>
    <name evidence="43" type="ORF">DU72_08750</name>
    <name evidence="48" type="ORF">DU73_03180</name>
    <name evidence="46" type="ORF">DU74_10170</name>
    <name evidence="47" type="ORF">DU75_05605</name>
    <name evidence="45" type="ORF">DU76_05495</name>
    <name evidence="50" type="ORF">DU77_04500</name>
    <name evidence="49" type="ORF">DU78_03295</name>
    <name evidence="55" type="ORF">DU79_10930</name>
    <name evidence="52" type="ORF">DU80_08850</name>
    <name evidence="57" type="ORF">DU81_04000</name>
    <name evidence="53" type="ORF">DU82_12635</name>
    <name evidence="58" type="ORF">DU83_10665</name>
    <name evidence="56" type="ORF">DU84_08130</name>
    <name evidence="44" type="ORF">DU85_06610</name>
    <name evidence="51" type="ORF">DU86_05430</name>
    <name evidence="54" type="ORF">DU88_07870</name>
    <name evidence="60" type="ORF">FQU78_11945</name>
</gene>
<evidence type="ECO:0000313" key="34">
    <source>
        <dbReference type="EMBL" id="KKH13646.1"/>
    </source>
</evidence>
<evidence type="ECO:0000313" key="50">
    <source>
        <dbReference type="EMBL" id="KKH78130.1"/>
    </source>
</evidence>
<dbReference type="Proteomes" id="UP000034597">
    <property type="component" value="Unassembled WGS sequence"/>
</dbReference>
<evidence type="ECO:0000313" key="11">
    <source>
        <dbReference type="EMBL" id="KKG35206.1"/>
    </source>
</evidence>
<dbReference type="Proteomes" id="UP000300067">
    <property type="component" value="Chromosome"/>
</dbReference>
<evidence type="ECO:0000313" key="58">
    <source>
        <dbReference type="EMBL" id="KKI06274.1"/>
    </source>
</evidence>
<dbReference type="Proteomes" id="UP000034409">
    <property type="component" value="Unassembled WGS sequence"/>
</dbReference>
<dbReference type="EMBL" id="CP029709">
    <property type="protein sequence ID" value="QCR15091.1"/>
    <property type="molecule type" value="Genomic_DNA"/>
</dbReference>
<evidence type="ECO:0000313" key="96">
    <source>
        <dbReference type="Proteomes" id="UP000034597"/>
    </source>
</evidence>
<evidence type="ECO:0000313" key="107">
    <source>
        <dbReference type="Proteomes" id="UP000034872"/>
    </source>
</evidence>
<dbReference type="EMBL" id="JJPD01000047">
    <property type="protein sequence ID" value="KKG43973.1"/>
    <property type="molecule type" value="Genomic_DNA"/>
</dbReference>
<evidence type="ECO:0000313" key="55">
    <source>
        <dbReference type="EMBL" id="KKH92511.1"/>
    </source>
</evidence>
<dbReference type="Proteomes" id="UP000034142">
    <property type="component" value="Unassembled WGS sequence"/>
</dbReference>
<evidence type="ECO:0000313" key="68">
    <source>
        <dbReference type="Proteomes" id="UP000034021"/>
    </source>
</evidence>
<dbReference type="Proteomes" id="UP000034758">
    <property type="component" value="Unassembled WGS sequence"/>
</dbReference>
<dbReference type="Proteomes" id="UP000034279">
    <property type="component" value="Unassembled WGS sequence"/>
</dbReference>
<evidence type="ECO:0000313" key="97">
    <source>
        <dbReference type="Proteomes" id="UP000034657"/>
    </source>
</evidence>
<dbReference type="Pfam" id="PF13229">
    <property type="entry name" value="Beta_helix"/>
    <property type="match status" value="1"/>
</dbReference>
<evidence type="ECO:0000313" key="71">
    <source>
        <dbReference type="Proteomes" id="UP000034064"/>
    </source>
</evidence>
<evidence type="ECO:0000313" key="81">
    <source>
        <dbReference type="Proteomes" id="UP000034253"/>
    </source>
</evidence>
<keyword evidence="95" id="KW-1185">Reference proteome</keyword>
<dbReference type="Proteomes" id="UP000034195">
    <property type="component" value="Unassembled WGS sequence"/>
</dbReference>
<evidence type="ECO:0000256" key="2">
    <source>
        <dbReference type="ARBA" id="ARBA00022737"/>
    </source>
</evidence>
<dbReference type="EMBL" id="JJPC01000034">
    <property type="protein sequence ID" value="KKG36827.1"/>
    <property type="molecule type" value="Genomic_DNA"/>
</dbReference>
<dbReference type="Pfam" id="PF05048">
    <property type="entry name" value="NosD"/>
    <property type="match status" value="2"/>
</dbReference>
<dbReference type="Proteomes" id="UP000034817">
    <property type="component" value="Unassembled WGS sequence"/>
</dbReference>
<dbReference type="EMBL" id="JJQX01000161">
    <property type="protein sequence ID" value="KKH92511.1"/>
    <property type="molecule type" value="Genomic_DNA"/>
</dbReference>
<evidence type="ECO:0000313" key="38">
    <source>
        <dbReference type="EMBL" id="KKH27169.1"/>
    </source>
</evidence>
<evidence type="ECO:0000313" key="29">
    <source>
        <dbReference type="EMBL" id="KKG99655.1"/>
    </source>
</evidence>
<dbReference type="Proteomes" id="UP000034424">
    <property type="component" value="Unassembled WGS sequence"/>
</dbReference>
<dbReference type="EMBL" id="JJPI01000149">
    <property type="protein sequence ID" value="KKG49405.1"/>
    <property type="molecule type" value="Genomic_DNA"/>
</dbReference>
<dbReference type="Proteomes" id="UP000034232">
    <property type="component" value="Unassembled WGS sequence"/>
</dbReference>
<evidence type="ECO:0000313" key="79">
    <source>
        <dbReference type="Proteomes" id="UP000034232"/>
    </source>
</evidence>
<dbReference type="EMBL" id="JJQD01000131">
    <property type="protein sequence ID" value="KKH26685.1"/>
    <property type="molecule type" value="Genomic_DNA"/>
</dbReference>
<sequence>MSSNINIPIMNHREGDILKIKTYSIIAFSFLLIYANTVAADTITVDNNGNENYTSIQQAVNNSVDGDTIIVNKGTYIENIDIDKKLAIISKSGNPEDTIIQALHPYDHIFHVTANNVTIKGFGLKNSSSGSGIYLDSVQYNTVANNHLQANGIGIYLWGAAKNNILINNTASDNSWSGIRLSPDDSELASNNTLINNTMVNNKYNFEIYTGYENASMQNNIDTTNTVNGKPIYYLVNVSNITLNSASNAGAIYCINCQNMSIKDQVLQNNSQSIALFNTSDSRFDSNILSNNAVGIILFNSDNNTVLNNIVVNNIIGIGIVKSTDNYLSNNVANSNIVGFDVHESTNTELNNNTANFNKDNGITLSSSIQNKVNGNIANHNGGGIKLFNCSNSLLNNNIANSNRYAGIDLGSSRDNILTDNIANSNREHGFELAGSDNNTLRGNIENSDMDHLPDDSPNRTSKNETKDQDIENKSFIDSTISAILSWIYPNNSPDNDSNNSINNFLDNISDDSINVYVHPGDSIQQAIDNSSSGDIIAVHPGLYKENLVVDESLIIISKPREQTETIIQAADPEKDIFHVVADNVTISGFNVTGTDKSGICYTGSGGIIAGNKLLSDRYGIYLKKAENITIENNNASQNGCGICLTDSSRNKLVNNEVSYNWFKWGKYRNGILLKNSNNNKLTSNNVSRNWDGIRLENSSNNELSKNAVIDDYFCISLRDSNNNKLLDNNVKSIGYSFEITLGKSHNNTLRGNSAGFMTEVKVSSGPESTNNTLEGKQHIRR</sequence>
<evidence type="ECO:0000313" key="98">
    <source>
        <dbReference type="Proteomes" id="UP000034667"/>
    </source>
</evidence>
<dbReference type="Proteomes" id="UP000033835">
    <property type="component" value="Unassembled WGS sequence"/>
</dbReference>
<dbReference type="EMBL" id="JJQE01000111">
    <property type="protein sequence ID" value="KKH27169.1"/>
    <property type="molecule type" value="Genomic_DNA"/>
</dbReference>
<dbReference type="Proteomes" id="UP000034566">
    <property type="component" value="Unassembled WGS sequence"/>
</dbReference>
<evidence type="ECO:0000313" key="46">
    <source>
        <dbReference type="EMBL" id="KKH60041.1"/>
    </source>
</evidence>
<evidence type="ECO:0000313" key="25">
    <source>
        <dbReference type="EMBL" id="KKG82267.1"/>
    </source>
</evidence>
<dbReference type="Proteomes" id="UP000034842">
    <property type="component" value="Unassembled WGS sequence"/>
</dbReference>
<dbReference type="Proteomes" id="UP000034338">
    <property type="component" value="Unassembled WGS sequence"/>
</dbReference>
<dbReference type="EMBL" id="JJQC01000016">
    <property type="protein sequence ID" value="KKH24936.1"/>
    <property type="molecule type" value="Genomic_DNA"/>
</dbReference>
<evidence type="ECO:0000313" key="13">
    <source>
        <dbReference type="EMBL" id="KKG42559.1"/>
    </source>
</evidence>
<evidence type="ECO:0000313" key="106">
    <source>
        <dbReference type="Proteomes" id="UP000034842"/>
    </source>
</evidence>
<evidence type="ECO:0000313" key="37">
    <source>
        <dbReference type="EMBL" id="KKH26685.1"/>
    </source>
</evidence>
<dbReference type="EMBL" id="JJPY01000048">
    <property type="protein sequence ID" value="KKH09730.1"/>
    <property type="molecule type" value="Genomic_DNA"/>
</dbReference>
<proteinExistence type="predicted"/>
<evidence type="ECO:0000313" key="6">
    <source>
        <dbReference type="EMBL" id="KKG01892.1"/>
    </source>
</evidence>
<dbReference type="Proteomes" id="UP000034657">
    <property type="component" value="Unassembled WGS sequence"/>
</dbReference>
<evidence type="ECO:0000313" key="48">
    <source>
        <dbReference type="EMBL" id="KKH63747.1"/>
    </source>
</evidence>
<dbReference type="EMBL" id="JJPW01000023">
    <property type="protein sequence ID" value="KKH02901.1"/>
    <property type="molecule type" value="Genomic_DNA"/>
</dbReference>
<dbReference type="Proteomes" id="UP000034468">
    <property type="component" value="Unassembled WGS sequence"/>
</dbReference>
<dbReference type="EMBL" id="JJPZ01000034">
    <property type="protein sequence ID" value="KKH13213.1"/>
    <property type="molecule type" value="Genomic_DNA"/>
</dbReference>
<dbReference type="EMBL" id="CP042908">
    <property type="protein sequence ID" value="QIB91653.1"/>
    <property type="molecule type" value="Genomic_DNA"/>
</dbReference>
<evidence type="ECO:0000313" key="86">
    <source>
        <dbReference type="Proteomes" id="UP000034387"/>
    </source>
</evidence>
<dbReference type="Proteomes" id="UP000034387">
    <property type="component" value="Unassembled WGS sequence"/>
</dbReference>
<evidence type="ECO:0000313" key="10">
    <source>
        <dbReference type="EMBL" id="KKG26162.1"/>
    </source>
</evidence>
<evidence type="ECO:0000313" key="44">
    <source>
        <dbReference type="EMBL" id="KKH53238.1"/>
    </source>
</evidence>
<dbReference type="EMBL" id="JJQV01000005">
    <property type="protein sequence ID" value="KKH86775.1"/>
    <property type="molecule type" value="Genomic_DNA"/>
</dbReference>
<dbReference type="Proteomes" id="UP000034733">
    <property type="component" value="Unassembled WGS sequence"/>
</dbReference>
<evidence type="ECO:0000313" key="47">
    <source>
        <dbReference type="EMBL" id="KKH60167.1"/>
    </source>
</evidence>
<evidence type="ECO:0000313" key="114">
    <source>
        <dbReference type="Proteomes" id="UP000467371"/>
    </source>
</evidence>
<dbReference type="InterPro" id="IPR022441">
    <property type="entry name" value="Para_beta_helix_rpt-2"/>
</dbReference>
<dbReference type="Proteomes" id="UP000034937">
    <property type="component" value="Unassembled WGS sequence"/>
</dbReference>
<feature type="region of interest" description="Disordered" evidence="4">
    <location>
        <begin position="762"/>
        <end position="782"/>
    </location>
</feature>
<evidence type="ECO:0000313" key="18">
    <source>
        <dbReference type="EMBL" id="KKG51108.1"/>
    </source>
</evidence>
<evidence type="ECO:0000313" key="105">
    <source>
        <dbReference type="Proteomes" id="UP000034820"/>
    </source>
</evidence>
<dbReference type="Proteomes" id="UP000034064">
    <property type="component" value="Unassembled WGS sequence"/>
</dbReference>
<dbReference type="EMBL" id="JJPG01000126">
    <property type="protein sequence ID" value="KKG49072.1"/>
    <property type="molecule type" value="Genomic_DNA"/>
</dbReference>
<evidence type="ECO:0000313" key="62">
    <source>
        <dbReference type="Proteomes" id="UP000033835"/>
    </source>
</evidence>
<evidence type="ECO:0000313" key="80">
    <source>
        <dbReference type="Proteomes" id="UP000034243"/>
    </source>
</evidence>
<dbReference type="Proteomes" id="UP000033889">
    <property type="component" value="Unassembled WGS sequence"/>
</dbReference>
<feature type="domain" description="Carbohydrate-binding/sugar hydrolysis" evidence="5">
    <location>
        <begin position="71"/>
        <end position="215"/>
    </location>
</feature>
<evidence type="ECO:0000313" key="73">
    <source>
        <dbReference type="Proteomes" id="UP000034142"/>
    </source>
</evidence>
<evidence type="ECO:0000313" key="76">
    <source>
        <dbReference type="Proteomes" id="UP000034188"/>
    </source>
</evidence>
<dbReference type="EMBL" id="JJQW01000086">
    <property type="protein sequence ID" value="KKH87033.1"/>
    <property type="molecule type" value="Genomic_DNA"/>
</dbReference>
<evidence type="ECO:0000313" key="83">
    <source>
        <dbReference type="Proteomes" id="UP000034279"/>
    </source>
</evidence>
<dbReference type="Proteomes" id="UP000034074">
    <property type="component" value="Unassembled WGS sequence"/>
</dbReference>
<dbReference type="EMBL" id="JJPP01000105">
    <property type="protein sequence ID" value="KKG78478.1"/>
    <property type="molecule type" value="Genomic_DNA"/>
</dbReference>
<evidence type="ECO:0000313" key="15">
    <source>
        <dbReference type="EMBL" id="KKG48344.1"/>
    </source>
</evidence>
<dbReference type="EMBL" id="JJQJ01000014">
    <property type="protein sequence ID" value="KKH53238.1"/>
    <property type="molecule type" value="Genomic_DNA"/>
</dbReference>
<dbReference type="Proteomes" id="UP000033878">
    <property type="component" value="Unassembled WGS sequence"/>
</dbReference>
<evidence type="ECO:0000313" key="22">
    <source>
        <dbReference type="EMBL" id="KKG74157.1"/>
    </source>
</evidence>
<feature type="region of interest" description="Disordered" evidence="4">
    <location>
        <begin position="429"/>
        <end position="473"/>
    </location>
</feature>
<evidence type="ECO:0000313" key="16">
    <source>
        <dbReference type="EMBL" id="KKG49072.1"/>
    </source>
</evidence>
<keyword evidence="2" id="KW-0677">Repeat</keyword>
<evidence type="ECO:0000313" key="56">
    <source>
        <dbReference type="EMBL" id="KKH96574.1"/>
    </source>
</evidence>
<evidence type="ECO:0000313" key="85">
    <source>
        <dbReference type="Proteomes" id="UP000034338"/>
    </source>
</evidence>
<evidence type="ECO:0000313" key="88">
    <source>
        <dbReference type="Proteomes" id="UP000034409"/>
    </source>
</evidence>
<dbReference type="EMBL" id="JJPN01000040">
    <property type="protein sequence ID" value="KKG74157.1"/>
    <property type="molecule type" value="Genomic_DNA"/>
</dbReference>
<dbReference type="EMBL" id="JJPK01000102">
    <property type="protein sequence ID" value="KKG59460.1"/>
    <property type="molecule type" value="Genomic_DNA"/>
</dbReference>
<evidence type="ECO:0000313" key="89">
    <source>
        <dbReference type="Proteomes" id="UP000034424"/>
    </source>
</evidence>
<dbReference type="Proteomes" id="UP000033987">
    <property type="component" value="Unassembled WGS sequence"/>
</dbReference>
<evidence type="ECO:0000313" key="8">
    <source>
        <dbReference type="EMBL" id="KKG03297.1"/>
    </source>
</evidence>
<evidence type="ECO:0000313" key="45">
    <source>
        <dbReference type="EMBL" id="KKH55160.1"/>
    </source>
</evidence>
<dbReference type="Proteomes" id="UP000034925">
    <property type="component" value="Unassembled WGS sequence"/>
</dbReference>
<evidence type="ECO:0000313" key="26">
    <source>
        <dbReference type="EMBL" id="KKG86182.1"/>
    </source>
</evidence>
<dbReference type="Proteomes" id="UP000034921">
    <property type="component" value="Unassembled WGS sequence"/>
</dbReference>
<evidence type="ECO:0000256" key="3">
    <source>
        <dbReference type="ARBA" id="ARBA00022786"/>
    </source>
</evidence>
<evidence type="ECO:0000313" key="40">
    <source>
        <dbReference type="EMBL" id="KKH36754.1"/>
    </source>
</evidence>
<dbReference type="InterPro" id="IPR051550">
    <property type="entry name" value="SCF-Subunits/Alg-Epimerases"/>
</dbReference>
<dbReference type="EMBL" id="JJQA01000115">
    <property type="protein sequence ID" value="KKH13646.1"/>
    <property type="molecule type" value="Genomic_DNA"/>
</dbReference>
<dbReference type="SMART" id="SM00722">
    <property type="entry name" value="CASH"/>
    <property type="match status" value="3"/>
</dbReference>
<dbReference type="InterPro" id="IPR007742">
    <property type="entry name" value="NosD_dom"/>
</dbReference>
<dbReference type="PATRIC" id="fig|2209.39.peg.4062"/>
<dbReference type="Proteomes" id="UP000034577">
    <property type="component" value="Unassembled WGS sequence"/>
</dbReference>
<dbReference type="EMBL" id="JJQB01000002">
    <property type="protein sequence ID" value="KKH24012.1"/>
    <property type="molecule type" value="Genomic_DNA"/>
</dbReference>
<dbReference type="EMBL" id="JJPJ01000087">
    <property type="protein sequence ID" value="KKG61202.1"/>
    <property type="molecule type" value="Genomic_DNA"/>
</dbReference>
<evidence type="ECO:0000313" key="104">
    <source>
        <dbReference type="Proteomes" id="UP000034817"/>
    </source>
</evidence>
<reference evidence="59 113" key="2">
    <citation type="submission" date="2018-05" db="EMBL/GenBank/DDBJ databases">
        <title>Methanosarcina gilichinskyana sp. nov., a novel methanogenic archaeon isolated from Holocene permafrost, North East Russia.</title>
        <authorList>
            <person name="Oshurkova V."/>
            <person name="Meer M."/>
            <person name="Bochkareva O."/>
            <person name="Shcherbakova V."/>
        </authorList>
    </citation>
    <scope>NUCLEOTIDE SEQUENCE [LARGE SCALE GENOMIC DNA]</scope>
    <source>
        <strain evidence="59 113">JL01</strain>
    </source>
</reference>
<dbReference type="Proteomes" id="UP000034399">
    <property type="component" value="Unassembled WGS sequence"/>
</dbReference>
<dbReference type="EMBL" id="JJQH01000028">
    <property type="protein sequence ID" value="KKH43615.1"/>
    <property type="molecule type" value="Genomic_DNA"/>
</dbReference>
<dbReference type="Proteomes" id="UP000034152">
    <property type="component" value="Unassembled WGS sequence"/>
</dbReference>
<dbReference type="EMBL" id="JJPS01000193">
    <property type="protein sequence ID" value="KKG86182.1"/>
    <property type="molecule type" value="Genomic_DNA"/>
</dbReference>
<evidence type="ECO:0000313" key="95">
    <source>
        <dbReference type="Proteomes" id="UP000034578"/>
    </source>
</evidence>
<evidence type="ECO:0000313" key="112">
    <source>
        <dbReference type="Proteomes" id="UP000034950"/>
    </source>
</evidence>
<dbReference type="Proteomes" id="UP000034692">
    <property type="component" value="Unassembled WGS sequence"/>
</dbReference>
<dbReference type="Proteomes" id="UP000467371">
    <property type="component" value="Chromosome"/>
</dbReference>
<evidence type="ECO:0000313" key="27">
    <source>
        <dbReference type="EMBL" id="KKG92650.1"/>
    </source>
</evidence>
<dbReference type="EMBL" id="JJPR01000159">
    <property type="protein sequence ID" value="KKG82267.1"/>
    <property type="molecule type" value="Genomic_DNA"/>
</dbReference>
<evidence type="ECO:0000313" key="78">
    <source>
        <dbReference type="Proteomes" id="UP000034227"/>
    </source>
</evidence>
<dbReference type="EMBL" id="JJPL01000116">
    <property type="protein sequence ID" value="KKG62189.1"/>
    <property type="molecule type" value="Genomic_DNA"/>
</dbReference>
<dbReference type="Proteomes" id="UP000034872">
    <property type="component" value="Unassembled WGS sequence"/>
</dbReference>
<dbReference type="SMART" id="SM00710">
    <property type="entry name" value="PbH1"/>
    <property type="match status" value="18"/>
</dbReference>
<evidence type="ECO:0000313" key="39">
    <source>
        <dbReference type="EMBL" id="KKH27849.1"/>
    </source>
</evidence>